<evidence type="ECO:0000313" key="8">
    <source>
        <dbReference type="EMBL" id="SVB51038.1"/>
    </source>
</evidence>
<feature type="domain" description="Large ribosomal subunit protein uL11 N-terminal" evidence="7">
    <location>
        <begin position="9"/>
        <end position="67"/>
    </location>
</feature>
<dbReference type="SUPFAM" id="SSF54747">
    <property type="entry name" value="Ribosomal L11/L12e N-terminal domain"/>
    <property type="match status" value="1"/>
</dbReference>
<dbReference type="EMBL" id="UINC01044928">
    <property type="protein sequence ID" value="SVB51038.1"/>
    <property type="molecule type" value="Genomic_DNA"/>
</dbReference>
<evidence type="ECO:0000259" key="7">
    <source>
        <dbReference type="Pfam" id="PF03946"/>
    </source>
</evidence>
<protein>
    <recommendedName>
        <fullName evidence="9">50S ribosomal protein L11</fullName>
    </recommendedName>
</protein>
<dbReference type="GO" id="GO:0006412">
    <property type="term" value="P:translation"/>
    <property type="evidence" value="ECO:0007669"/>
    <property type="project" value="InterPro"/>
</dbReference>
<dbReference type="InterPro" id="IPR020783">
    <property type="entry name" value="Ribosomal_uL11_C"/>
</dbReference>
<reference evidence="8" key="1">
    <citation type="submission" date="2018-05" db="EMBL/GenBank/DDBJ databases">
        <authorList>
            <person name="Lanie J.A."/>
            <person name="Ng W.-L."/>
            <person name="Kazmierczak K.M."/>
            <person name="Andrzejewski T.M."/>
            <person name="Davidsen T.M."/>
            <person name="Wayne K.J."/>
            <person name="Tettelin H."/>
            <person name="Glass J.I."/>
            <person name="Rusch D."/>
            <person name="Podicherti R."/>
            <person name="Tsui H.-C.T."/>
            <person name="Winkler M.E."/>
        </authorList>
    </citation>
    <scope>NUCLEOTIDE SEQUENCE</scope>
</reference>
<dbReference type="Gene3D" id="3.30.1550.10">
    <property type="entry name" value="Ribosomal protein L11/L12, N-terminal domain"/>
    <property type="match status" value="1"/>
</dbReference>
<dbReference type="GO" id="GO:0003735">
    <property type="term" value="F:structural constituent of ribosome"/>
    <property type="evidence" value="ECO:0007669"/>
    <property type="project" value="InterPro"/>
</dbReference>
<dbReference type="GO" id="GO:0022625">
    <property type="term" value="C:cytosolic large ribosomal subunit"/>
    <property type="evidence" value="ECO:0007669"/>
    <property type="project" value="TreeGrafter"/>
</dbReference>
<dbReference type="FunFam" id="1.10.10.250:FF:000001">
    <property type="entry name" value="50S ribosomal protein L11"/>
    <property type="match status" value="1"/>
</dbReference>
<dbReference type="InterPro" id="IPR020784">
    <property type="entry name" value="Ribosomal_uL11_N"/>
</dbReference>
<keyword evidence="3" id="KW-0694">RNA-binding</keyword>
<dbReference type="PANTHER" id="PTHR11661:SF1">
    <property type="entry name" value="LARGE RIBOSOMAL SUBUNIT PROTEIN UL11M"/>
    <property type="match status" value="1"/>
</dbReference>
<dbReference type="InterPro" id="IPR036769">
    <property type="entry name" value="Ribosomal_uL11_C_sf"/>
</dbReference>
<dbReference type="GO" id="GO:0070180">
    <property type="term" value="F:large ribosomal subunit rRNA binding"/>
    <property type="evidence" value="ECO:0007669"/>
    <property type="project" value="TreeGrafter"/>
</dbReference>
<accession>A0A382EJY6</accession>
<dbReference type="PANTHER" id="PTHR11661">
    <property type="entry name" value="60S RIBOSOMAL PROTEIN L12"/>
    <property type="match status" value="1"/>
</dbReference>
<keyword evidence="5" id="KW-0687">Ribonucleoprotein</keyword>
<evidence type="ECO:0000256" key="2">
    <source>
        <dbReference type="ARBA" id="ARBA00022730"/>
    </source>
</evidence>
<dbReference type="Gene3D" id="1.10.10.250">
    <property type="entry name" value="Ribosomal protein L11, C-terminal domain"/>
    <property type="match status" value="1"/>
</dbReference>
<evidence type="ECO:0000256" key="3">
    <source>
        <dbReference type="ARBA" id="ARBA00022884"/>
    </source>
</evidence>
<organism evidence="8">
    <name type="scientific">marine metagenome</name>
    <dbReference type="NCBI Taxonomy" id="408172"/>
    <lineage>
        <taxon>unclassified sequences</taxon>
        <taxon>metagenomes</taxon>
        <taxon>ecological metagenomes</taxon>
    </lineage>
</organism>
<evidence type="ECO:0000256" key="4">
    <source>
        <dbReference type="ARBA" id="ARBA00022980"/>
    </source>
</evidence>
<dbReference type="SUPFAM" id="SSF46906">
    <property type="entry name" value="Ribosomal protein L11, C-terminal domain"/>
    <property type="match status" value="1"/>
</dbReference>
<sequence length="143" mass="15366">MAKKIETYIKLQVPAGEAKPSPPVGPALGQHGVNIMEFCKAFNAETQSLEPGLPIPVVITVYSDKSFTYIKKTPPASVLLRKAAGLEKGSSEPNKDKVGKVNRNQLEEIAKTKMPDLTAYDIDQAVRIIAGSARSMGIETEGV</sequence>
<dbReference type="NCBIfam" id="TIGR01632">
    <property type="entry name" value="L11_bact"/>
    <property type="match status" value="1"/>
</dbReference>
<evidence type="ECO:0000256" key="1">
    <source>
        <dbReference type="ARBA" id="ARBA00010537"/>
    </source>
</evidence>
<evidence type="ECO:0008006" key="9">
    <source>
        <dbReference type="Google" id="ProtNLM"/>
    </source>
</evidence>
<keyword evidence="2" id="KW-0699">rRNA-binding</keyword>
<proteinExistence type="inferred from homology"/>
<evidence type="ECO:0000259" key="6">
    <source>
        <dbReference type="Pfam" id="PF00298"/>
    </source>
</evidence>
<dbReference type="CDD" id="cd00349">
    <property type="entry name" value="Ribosomal_L11"/>
    <property type="match status" value="1"/>
</dbReference>
<dbReference type="HAMAP" id="MF_00736">
    <property type="entry name" value="Ribosomal_uL11"/>
    <property type="match status" value="1"/>
</dbReference>
<name>A0A382EJY6_9ZZZZ</name>
<gene>
    <name evidence="8" type="ORF">METZ01_LOCUS203892</name>
</gene>
<dbReference type="InterPro" id="IPR000911">
    <property type="entry name" value="Ribosomal_uL11"/>
</dbReference>
<evidence type="ECO:0000256" key="5">
    <source>
        <dbReference type="ARBA" id="ARBA00023274"/>
    </source>
</evidence>
<dbReference type="Pfam" id="PF00298">
    <property type="entry name" value="Ribosomal_L11"/>
    <property type="match status" value="1"/>
</dbReference>
<dbReference type="AlphaFoldDB" id="A0A382EJY6"/>
<dbReference type="Pfam" id="PF03946">
    <property type="entry name" value="Ribosomal_L11_N"/>
    <property type="match status" value="1"/>
</dbReference>
<dbReference type="SMART" id="SM00649">
    <property type="entry name" value="RL11"/>
    <property type="match status" value="1"/>
</dbReference>
<dbReference type="InterPro" id="IPR006519">
    <property type="entry name" value="Ribosomal_uL11_bac-typ"/>
</dbReference>
<dbReference type="InterPro" id="IPR036796">
    <property type="entry name" value="Ribosomal_uL11_N_sf"/>
</dbReference>
<keyword evidence="4" id="KW-0689">Ribosomal protein</keyword>
<dbReference type="FunFam" id="3.30.1550.10:FF:000001">
    <property type="entry name" value="50S ribosomal protein L11"/>
    <property type="match status" value="1"/>
</dbReference>
<feature type="domain" description="Large ribosomal subunit protein uL11 C-terminal" evidence="6">
    <location>
        <begin position="72"/>
        <end position="139"/>
    </location>
</feature>
<comment type="similarity">
    <text evidence="1">Belongs to the universal ribosomal protein uL11 family.</text>
</comment>